<dbReference type="Proteomes" id="UP000199101">
    <property type="component" value="Unassembled WGS sequence"/>
</dbReference>
<dbReference type="Gene3D" id="3.40.50.1820">
    <property type="entry name" value="alpha/beta hydrolase"/>
    <property type="match status" value="1"/>
</dbReference>
<dbReference type="InterPro" id="IPR001031">
    <property type="entry name" value="Thioesterase"/>
</dbReference>
<keyword evidence="4" id="KW-1185">Reference proteome</keyword>
<dbReference type="EMBL" id="FMAG01000001">
    <property type="protein sequence ID" value="SCB07920.1"/>
    <property type="molecule type" value="Genomic_DNA"/>
</dbReference>
<dbReference type="OrthoDB" id="9770470at2"/>
<dbReference type="AlphaFoldDB" id="A0A1C3TXD9"/>
<sequence length="369" mass="41896">MLFSTRTDIDSSLLTCLDDLFRQEAKINLDRNADIPDAVSVNRVLNFIKHWWSETGEEMDVNVFYRHRTLEALGFAISNHEDLSASPKIIKLRGGDESAPLLLFAGGASCFLEMQQLIQEIRFPGPILGVALTAFHRDRQNPATVEDEIQSTLRALQAAGISKPYRLLGYSFGGVFALELARVLRAQGQKVAFLGMLDTPFGEQEWPLMIWGRFMWQRWQRARSRKKNLTKTGPQPRPQASAEASRTAIERREYLAKKLKPLSFRYADPHAAYYPELAPQWMGGYPPLYDAAARQLLRMKGLYKPRRYEGELTFYRSLQGSPVDCDPKSIWGRFLVHADWVDVPGNHQSMIVGRNAAALARELNQRLAG</sequence>
<reference evidence="4" key="1">
    <citation type="submission" date="2016-08" db="EMBL/GenBank/DDBJ databases">
        <authorList>
            <person name="Varghese N."/>
            <person name="Submissions Spin"/>
        </authorList>
    </citation>
    <scope>NUCLEOTIDE SEQUENCE [LARGE SCALE GENOMIC DNA]</scope>
    <source>
        <strain evidence="4">HAMBI 2975</strain>
    </source>
</reference>
<evidence type="ECO:0000313" key="3">
    <source>
        <dbReference type="EMBL" id="SCB07920.1"/>
    </source>
</evidence>
<accession>A0A1C3TXD9</accession>
<dbReference type="InterPro" id="IPR029058">
    <property type="entry name" value="AB_hydrolase_fold"/>
</dbReference>
<dbReference type="SUPFAM" id="SSF53474">
    <property type="entry name" value="alpha/beta-Hydrolases"/>
    <property type="match status" value="1"/>
</dbReference>
<evidence type="ECO:0000259" key="2">
    <source>
        <dbReference type="Pfam" id="PF00975"/>
    </source>
</evidence>
<feature type="region of interest" description="Disordered" evidence="1">
    <location>
        <begin position="225"/>
        <end position="246"/>
    </location>
</feature>
<evidence type="ECO:0000256" key="1">
    <source>
        <dbReference type="SAM" id="MobiDB-lite"/>
    </source>
</evidence>
<name>A0A1C3TXD9_9HYPH</name>
<dbReference type="RefSeq" id="WP_092706133.1">
    <property type="nucleotide sequence ID" value="NZ_FMAG01000001.1"/>
</dbReference>
<organism evidence="3 4">
    <name type="scientific">Rhizobium multihospitium</name>
    <dbReference type="NCBI Taxonomy" id="410764"/>
    <lineage>
        <taxon>Bacteria</taxon>
        <taxon>Pseudomonadati</taxon>
        <taxon>Pseudomonadota</taxon>
        <taxon>Alphaproteobacteria</taxon>
        <taxon>Hyphomicrobiales</taxon>
        <taxon>Rhizobiaceae</taxon>
        <taxon>Rhizobium/Agrobacterium group</taxon>
        <taxon>Rhizobium</taxon>
    </lineage>
</organism>
<dbReference type="STRING" id="410764.GA0061103_1155"/>
<protein>
    <submittedName>
        <fullName evidence="3">Thioesterase domain-containing protein</fullName>
    </submittedName>
</protein>
<evidence type="ECO:0000313" key="4">
    <source>
        <dbReference type="Proteomes" id="UP000199101"/>
    </source>
</evidence>
<dbReference type="Pfam" id="PF00975">
    <property type="entry name" value="Thioesterase"/>
    <property type="match status" value="1"/>
</dbReference>
<gene>
    <name evidence="3" type="ORF">GA0061103_1155</name>
</gene>
<feature type="domain" description="Thioesterase" evidence="2">
    <location>
        <begin position="106"/>
        <end position="200"/>
    </location>
</feature>
<proteinExistence type="predicted"/>